<evidence type="ECO:0000313" key="3">
    <source>
        <dbReference type="EMBL" id="RWS12187.1"/>
    </source>
</evidence>
<sequence>MTQITIGQLVDFLKLESDSFSHSDIVNVKFSDYSPYFCEAISILKQNLNCVKLLTLDEGFNDYHLWYVSELFNNLQYLRLNLPTSNRNNVISDDGLFLLLSRLSKLEALILSNIETVRFKRSFCALSSLQNLTSLVLECIEISKKEFNVVLSEIGSKLERLTVSNIRALPDATYFLQIVFLLCTKLKFLLFNFVESKVEDLVLFNIPTLAQLSLYLDKCVLNESSNKLVNVESLQLVLKNSTDAQIAHFLSFCPAIKCLALNATFTLEDSQQTLSALKNLIHLEKIEFLSCECLDTIIQIIISNPKCQISLRQELDIENSLKFFDLIYASEKSFEIVVEGSKSLDLPLPPNLK</sequence>
<dbReference type="Gene3D" id="3.80.10.10">
    <property type="entry name" value="Ribonuclease Inhibitor"/>
    <property type="match status" value="1"/>
</dbReference>
<dbReference type="InterPro" id="IPR032675">
    <property type="entry name" value="LRR_dom_sf"/>
</dbReference>
<dbReference type="AlphaFoldDB" id="A0A3S3Q1M1"/>
<proteinExistence type="predicted"/>
<accession>A0A3S3Q1M1</accession>
<keyword evidence="4" id="KW-1185">Reference proteome</keyword>
<dbReference type="EMBL" id="NCKU01001401">
    <property type="protein sequence ID" value="RWS12187.1"/>
    <property type="molecule type" value="Genomic_DNA"/>
</dbReference>
<reference evidence="3" key="2">
    <citation type="submission" date="2018-11" db="EMBL/GenBank/DDBJ databases">
        <title>Trombidioid mite genomics.</title>
        <authorList>
            <person name="Dong X."/>
        </authorList>
    </citation>
    <scope>NUCLEOTIDE SEQUENCE</scope>
    <source>
        <strain evidence="3">UoL-WK</strain>
    </source>
</reference>
<evidence type="ECO:0000313" key="4">
    <source>
        <dbReference type="Proteomes" id="UP000285301"/>
    </source>
</evidence>
<comment type="caution">
    <text evidence="3">The sequence shown here is derived from an EMBL/GenBank/DDBJ whole genome shotgun (WGS) entry which is preliminary data.</text>
</comment>
<reference evidence="3 4" key="1">
    <citation type="journal article" date="2018" name="Gigascience">
        <title>Genomes of trombidid mites reveal novel predicted allergens and laterally-transferred genes associated with secondary metabolism.</title>
        <authorList>
            <person name="Dong X."/>
            <person name="Chaisiri K."/>
            <person name="Xia D."/>
            <person name="Armstrong S.D."/>
            <person name="Fang Y."/>
            <person name="Donnelly M.J."/>
            <person name="Kadowaki T."/>
            <person name="McGarry J.W."/>
            <person name="Darby A.C."/>
            <person name="Makepeace B.L."/>
        </authorList>
    </citation>
    <scope>NUCLEOTIDE SEQUENCE [LARGE SCALE GENOMIC DNA]</scope>
    <source>
        <strain evidence="3">UoL-WK</strain>
    </source>
</reference>
<dbReference type="EMBL" id="NCKU01008609">
    <property type="protein sequence ID" value="RWS01798.1"/>
    <property type="molecule type" value="Genomic_DNA"/>
</dbReference>
<evidence type="ECO:0000313" key="1">
    <source>
        <dbReference type="EMBL" id="RWS01769.1"/>
    </source>
</evidence>
<dbReference type="Proteomes" id="UP000285301">
    <property type="component" value="Unassembled WGS sequence"/>
</dbReference>
<evidence type="ECO:0000313" key="2">
    <source>
        <dbReference type="EMBL" id="RWS01798.1"/>
    </source>
</evidence>
<name>A0A3S3Q1M1_9ACAR</name>
<protein>
    <submittedName>
        <fullName evidence="3">Uncharacterized protein</fullName>
    </submittedName>
</protein>
<dbReference type="EMBL" id="NCKU01008650">
    <property type="protein sequence ID" value="RWS01769.1"/>
    <property type="molecule type" value="Genomic_DNA"/>
</dbReference>
<gene>
    <name evidence="3" type="ORF">B4U79_18983</name>
    <name evidence="2" type="ORF">B4U79_19152</name>
    <name evidence="1" type="ORF">B4U79_19154</name>
</gene>
<dbReference type="SUPFAM" id="SSF52047">
    <property type="entry name" value="RNI-like"/>
    <property type="match status" value="1"/>
</dbReference>
<organism evidence="3 4">
    <name type="scientific">Dinothrombium tinctorium</name>
    <dbReference type="NCBI Taxonomy" id="1965070"/>
    <lineage>
        <taxon>Eukaryota</taxon>
        <taxon>Metazoa</taxon>
        <taxon>Ecdysozoa</taxon>
        <taxon>Arthropoda</taxon>
        <taxon>Chelicerata</taxon>
        <taxon>Arachnida</taxon>
        <taxon>Acari</taxon>
        <taxon>Acariformes</taxon>
        <taxon>Trombidiformes</taxon>
        <taxon>Prostigmata</taxon>
        <taxon>Anystina</taxon>
        <taxon>Parasitengona</taxon>
        <taxon>Trombidioidea</taxon>
        <taxon>Trombidiidae</taxon>
        <taxon>Dinothrombium</taxon>
    </lineage>
</organism>